<keyword evidence="1" id="KW-0732">Signal</keyword>
<accession>A0A8S4G2N0</accession>
<dbReference type="Proteomes" id="UP000653454">
    <property type="component" value="Unassembled WGS sequence"/>
</dbReference>
<name>A0A8S4G2N0_PLUXY</name>
<feature type="signal peptide" evidence="1">
    <location>
        <begin position="1"/>
        <end position="21"/>
    </location>
</feature>
<feature type="chain" id="PRO_5035901952" evidence="1">
    <location>
        <begin position="22"/>
        <end position="75"/>
    </location>
</feature>
<keyword evidence="3" id="KW-1185">Reference proteome</keyword>
<dbReference type="AlphaFoldDB" id="A0A8S4G2N0"/>
<reference evidence="2" key="1">
    <citation type="submission" date="2020-11" db="EMBL/GenBank/DDBJ databases">
        <authorList>
            <person name="Whiteford S."/>
        </authorList>
    </citation>
    <scope>NUCLEOTIDE SEQUENCE</scope>
</reference>
<evidence type="ECO:0000313" key="2">
    <source>
        <dbReference type="EMBL" id="CAG9134690.1"/>
    </source>
</evidence>
<comment type="caution">
    <text evidence="2">The sequence shown here is derived from an EMBL/GenBank/DDBJ whole genome shotgun (WGS) entry which is preliminary data.</text>
</comment>
<gene>
    <name evidence="2" type="ORF">PLXY2_LOCUS12956</name>
</gene>
<dbReference type="EMBL" id="CAJHNJ030000083">
    <property type="protein sequence ID" value="CAG9134690.1"/>
    <property type="molecule type" value="Genomic_DNA"/>
</dbReference>
<organism evidence="2 3">
    <name type="scientific">Plutella xylostella</name>
    <name type="common">Diamondback moth</name>
    <name type="synonym">Plutella maculipennis</name>
    <dbReference type="NCBI Taxonomy" id="51655"/>
    <lineage>
        <taxon>Eukaryota</taxon>
        <taxon>Metazoa</taxon>
        <taxon>Ecdysozoa</taxon>
        <taxon>Arthropoda</taxon>
        <taxon>Hexapoda</taxon>
        <taxon>Insecta</taxon>
        <taxon>Pterygota</taxon>
        <taxon>Neoptera</taxon>
        <taxon>Endopterygota</taxon>
        <taxon>Lepidoptera</taxon>
        <taxon>Glossata</taxon>
        <taxon>Ditrysia</taxon>
        <taxon>Yponomeutoidea</taxon>
        <taxon>Plutellidae</taxon>
        <taxon>Plutella</taxon>
    </lineage>
</organism>
<sequence>MRAAILMCLFSIMLCLVQVSAATYRTKTPFNGSMFGKRGATATVDADTTVKNIWALCEIASESCQTWFMQATENK</sequence>
<evidence type="ECO:0000256" key="1">
    <source>
        <dbReference type="SAM" id="SignalP"/>
    </source>
</evidence>
<proteinExistence type="predicted"/>
<protein>
    <submittedName>
        <fullName evidence="2">(diamondback moth) hypothetical protein</fullName>
    </submittedName>
</protein>
<evidence type="ECO:0000313" key="3">
    <source>
        <dbReference type="Proteomes" id="UP000653454"/>
    </source>
</evidence>